<protein>
    <submittedName>
        <fullName evidence="3">Uncharacterized protein</fullName>
    </submittedName>
</protein>
<reference evidence="3" key="1">
    <citation type="submission" date="2016-11" db="UniProtKB">
        <authorList>
            <consortium name="WormBaseParasite"/>
        </authorList>
    </citation>
    <scope>IDENTIFICATION</scope>
</reference>
<keyword evidence="2" id="KW-1185">Reference proteome</keyword>
<organism evidence="2 3">
    <name type="scientific">Macrostomum lignano</name>
    <dbReference type="NCBI Taxonomy" id="282301"/>
    <lineage>
        <taxon>Eukaryota</taxon>
        <taxon>Metazoa</taxon>
        <taxon>Spiralia</taxon>
        <taxon>Lophotrochozoa</taxon>
        <taxon>Platyhelminthes</taxon>
        <taxon>Rhabditophora</taxon>
        <taxon>Macrostomorpha</taxon>
        <taxon>Macrostomida</taxon>
        <taxon>Macrostomidae</taxon>
        <taxon>Macrostomum</taxon>
    </lineage>
</organism>
<evidence type="ECO:0000313" key="2">
    <source>
        <dbReference type="Proteomes" id="UP000095280"/>
    </source>
</evidence>
<dbReference type="Proteomes" id="UP000095280">
    <property type="component" value="Unplaced"/>
</dbReference>
<feature type="compositionally biased region" description="Low complexity" evidence="1">
    <location>
        <begin position="36"/>
        <end position="53"/>
    </location>
</feature>
<feature type="compositionally biased region" description="Polar residues" evidence="1">
    <location>
        <begin position="25"/>
        <end position="35"/>
    </location>
</feature>
<feature type="region of interest" description="Disordered" evidence="1">
    <location>
        <begin position="25"/>
        <end position="64"/>
    </location>
</feature>
<name>A0A1I8FD97_9PLAT</name>
<evidence type="ECO:0000256" key="1">
    <source>
        <dbReference type="SAM" id="MobiDB-lite"/>
    </source>
</evidence>
<proteinExistence type="predicted"/>
<dbReference type="AlphaFoldDB" id="A0A1I8FD97"/>
<sequence>MLRTAERDRLMLERQLAWNRNLSFIPSRSSQQQNTAGAAAAAASPIEASSSGATQPACRRGKTA</sequence>
<evidence type="ECO:0000313" key="3">
    <source>
        <dbReference type="WBParaSite" id="maker-unitig_30273-snap-gene-0.3-mRNA-1"/>
    </source>
</evidence>
<dbReference type="WBParaSite" id="maker-unitig_30273-snap-gene-0.3-mRNA-1">
    <property type="protein sequence ID" value="maker-unitig_30273-snap-gene-0.3-mRNA-1"/>
    <property type="gene ID" value="maker-unitig_30273-snap-gene-0.3"/>
</dbReference>
<accession>A0A1I8FD97</accession>